<dbReference type="Gene3D" id="3.40.50.1820">
    <property type="entry name" value="alpha/beta hydrolase"/>
    <property type="match status" value="1"/>
</dbReference>
<dbReference type="InParanoid" id="A0A409XYK1"/>
<dbReference type="PANTHER" id="PTHR48081">
    <property type="entry name" value="AB HYDROLASE SUPERFAMILY PROTEIN C4A8.06C"/>
    <property type="match status" value="1"/>
</dbReference>
<feature type="domain" description="Alpha/beta hydrolase fold-3" evidence="2">
    <location>
        <begin position="116"/>
        <end position="335"/>
    </location>
</feature>
<keyword evidence="4" id="KW-1185">Reference proteome</keyword>
<dbReference type="PANTHER" id="PTHR48081:SF31">
    <property type="entry name" value="STERYL ACETYL HYDROLASE MUG81-RELATED"/>
    <property type="match status" value="1"/>
</dbReference>
<sequence>MTKGPTLEERNRLSFWDKVKFASIIARAPFALAWSLLTAPFSSYGRAKSWKRILADKLLFTVITSMNRRQARVFFGTTRAHYDNFLKDSGLRPVEESIGTDAKLLWIGPKRDDRVLLYLHGGGFILPMPGAAPAFWRYIQENLEKRGKPTGVAILEYALIPDSPFPTQLKQSIVAIQHLLDSGVKPENIQLVGDSAGGVLIHAILMHMQHPLEGIPRLELSAPLGGGFMLSLWAKLLDKDRCLYTNDGNGDFLNGRTLHYWGSKVMDGVPRGVVPYLEPNSAPEDWFEGSDRHIKRLLITAGEVEALRDVIVKYATTIKKYHKDTTFIIQDNGAHSDPFTDFFVKERTPSKLTLAILNWIYEGFSEIA</sequence>
<dbReference type="FunCoup" id="A0A409XYK1">
    <property type="interactions" value="14"/>
</dbReference>
<organism evidence="3 4">
    <name type="scientific">Gymnopilus dilepis</name>
    <dbReference type="NCBI Taxonomy" id="231916"/>
    <lineage>
        <taxon>Eukaryota</taxon>
        <taxon>Fungi</taxon>
        <taxon>Dikarya</taxon>
        <taxon>Basidiomycota</taxon>
        <taxon>Agaricomycotina</taxon>
        <taxon>Agaricomycetes</taxon>
        <taxon>Agaricomycetidae</taxon>
        <taxon>Agaricales</taxon>
        <taxon>Agaricineae</taxon>
        <taxon>Hymenogastraceae</taxon>
        <taxon>Gymnopilus</taxon>
    </lineage>
</organism>
<evidence type="ECO:0000256" key="1">
    <source>
        <dbReference type="ARBA" id="ARBA00022801"/>
    </source>
</evidence>
<dbReference type="InterPro" id="IPR013094">
    <property type="entry name" value="AB_hydrolase_3"/>
</dbReference>
<protein>
    <recommendedName>
        <fullName evidence="2">Alpha/beta hydrolase fold-3 domain-containing protein</fullName>
    </recommendedName>
</protein>
<keyword evidence="1" id="KW-0378">Hydrolase</keyword>
<evidence type="ECO:0000313" key="4">
    <source>
        <dbReference type="Proteomes" id="UP000284706"/>
    </source>
</evidence>
<dbReference type="GO" id="GO:0016787">
    <property type="term" value="F:hydrolase activity"/>
    <property type="evidence" value="ECO:0007669"/>
    <property type="project" value="UniProtKB-KW"/>
</dbReference>
<dbReference type="InterPro" id="IPR029058">
    <property type="entry name" value="AB_hydrolase_fold"/>
</dbReference>
<dbReference type="STRING" id="231916.A0A409XYK1"/>
<dbReference type="AlphaFoldDB" id="A0A409XYK1"/>
<accession>A0A409XYK1</accession>
<dbReference type="Pfam" id="PF07859">
    <property type="entry name" value="Abhydrolase_3"/>
    <property type="match status" value="1"/>
</dbReference>
<reference evidence="3 4" key="1">
    <citation type="journal article" date="2018" name="Evol. Lett.">
        <title>Horizontal gene cluster transfer increased hallucinogenic mushroom diversity.</title>
        <authorList>
            <person name="Reynolds H.T."/>
            <person name="Vijayakumar V."/>
            <person name="Gluck-Thaler E."/>
            <person name="Korotkin H.B."/>
            <person name="Matheny P.B."/>
            <person name="Slot J.C."/>
        </authorList>
    </citation>
    <scope>NUCLEOTIDE SEQUENCE [LARGE SCALE GENOMIC DNA]</scope>
    <source>
        <strain evidence="3 4">SRW20</strain>
    </source>
</reference>
<dbReference type="OrthoDB" id="2152029at2759"/>
<name>A0A409XYK1_9AGAR</name>
<evidence type="ECO:0000313" key="3">
    <source>
        <dbReference type="EMBL" id="PPQ95826.1"/>
    </source>
</evidence>
<proteinExistence type="predicted"/>
<dbReference type="EMBL" id="NHYE01001411">
    <property type="protein sequence ID" value="PPQ95826.1"/>
    <property type="molecule type" value="Genomic_DNA"/>
</dbReference>
<evidence type="ECO:0000259" key="2">
    <source>
        <dbReference type="Pfam" id="PF07859"/>
    </source>
</evidence>
<gene>
    <name evidence="3" type="ORF">CVT26_015935</name>
</gene>
<dbReference type="InterPro" id="IPR050300">
    <property type="entry name" value="GDXG_lipolytic_enzyme"/>
</dbReference>
<comment type="caution">
    <text evidence="3">The sequence shown here is derived from an EMBL/GenBank/DDBJ whole genome shotgun (WGS) entry which is preliminary data.</text>
</comment>
<dbReference type="Proteomes" id="UP000284706">
    <property type="component" value="Unassembled WGS sequence"/>
</dbReference>
<dbReference type="SUPFAM" id="SSF53474">
    <property type="entry name" value="alpha/beta-Hydrolases"/>
    <property type="match status" value="1"/>
</dbReference>